<dbReference type="InterPro" id="IPR036291">
    <property type="entry name" value="NAD(P)-bd_dom_sf"/>
</dbReference>
<dbReference type="PROSITE" id="PS00061">
    <property type="entry name" value="ADH_SHORT"/>
    <property type="match status" value="1"/>
</dbReference>
<organism evidence="4 5">
    <name type="scientific">Marinigracilibium pacificum</name>
    <dbReference type="NCBI Taxonomy" id="2729599"/>
    <lineage>
        <taxon>Bacteria</taxon>
        <taxon>Pseudomonadati</taxon>
        <taxon>Bacteroidota</taxon>
        <taxon>Cytophagia</taxon>
        <taxon>Cytophagales</taxon>
        <taxon>Flammeovirgaceae</taxon>
        <taxon>Marinigracilibium</taxon>
    </lineage>
</organism>
<evidence type="ECO:0000256" key="3">
    <source>
        <dbReference type="RuleBase" id="RU000363"/>
    </source>
</evidence>
<dbReference type="AlphaFoldDB" id="A0A848IQT9"/>
<dbReference type="Gene3D" id="3.40.50.720">
    <property type="entry name" value="NAD(P)-binding Rossmann-like Domain"/>
    <property type="match status" value="1"/>
</dbReference>
<keyword evidence="5" id="KW-1185">Reference proteome</keyword>
<dbReference type="InterPro" id="IPR002347">
    <property type="entry name" value="SDR_fam"/>
</dbReference>
<dbReference type="SUPFAM" id="SSF51735">
    <property type="entry name" value="NAD(P)-binding Rossmann-fold domains"/>
    <property type="match status" value="1"/>
</dbReference>
<dbReference type="PANTHER" id="PTHR44196:SF1">
    <property type="entry name" value="DEHYDROGENASE_REDUCTASE SDR FAMILY MEMBER 7B"/>
    <property type="match status" value="1"/>
</dbReference>
<dbReference type="EMBL" id="JABBNU010000001">
    <property type="protein sequence ID" value="NMM46823.1"/>
    <property type="molecule type" value="Genomic_DNA"/>
</dbReference>
<dbReference type="PRINTS" id="PR00080">
    <property type="entry name" value="SDRFAMILY"/>
</dbReference>
<gene>
    <name evidence="4" type="ORF">HH304_00320</name>
</gene>
<comment type="caution">
    <text evidence="4">The sequence shown here is derived from an EMBL/GenBank/DDBJ whole genome shotgun (WGS) entry which is preliminary data.</text>
</comment>
<proteinExistence type="inferred from homology"/>
<reference evidence="4 5" key="1">
    <citation type="submission" date="2020-04" db="EMBL/GenBank/DDBJ databases">
        <title>Flammeovirgaceae bacterium KN852 isolated from deep sea.</title>
        <authorList>
            <person name="Zhang D.-C."/>
        </authorList>
    </citation>
    <scope>NUCLEOTIDE SEQUENCE [LARGE SCALE GENOMIC DNA]</scope>
    <source>
        <strain evidence="4 5">KN852</strain>
    </source>
</reference>
<dbReference type="GO" id="GO:0016020">
    <property type="term" value="C:membrane"/>
    <property type="evidence" value="ECO:0007669"/>
    <property type="project" value="TreeGrafter"/>
</dbReference>
<comment type="similarity">
    <text evidence="1 3">Belongs to the short-chain dehydrogenases/reductases (SDR) family.</text>
</comment>
<dbReference type="PANTHER" id="PTHR44196">
    <property type="entry name" value="DEHYDROGENASE/REDUCTASE SDR FAMILY MEMBER 7B"/>
    <property type="match status" value="1"/>
</dbReference>
<keyword evidence="2" id="KW-0560">Oxidoreductase</keyword>
<dbReference type="InterPro" id="IPR020904">
    <property type="entry name" value="Sc_DH/Rdtase_CS"/>
</dbReference>
<evidence type="ECO:0000256" key="2">
    <source>
        <dbReference type="ARBA" id="ARBA00023002"/>
    </source>
</evidence>
<name>A0A848IQT9_9BACT</name>
<evidence type="ECO:0000256" key="1">
    <source>
        <dbReference type="ARBA" id="ARBA00006484"/>
    </source>
</evidence>
<dbReference type="GO" id="GO:0016491">
    <property type="term" value="F:oxidoreductase activity"/>
    <property type="evidence" value="ECO:0007669"/>
    <property type="project" value="UniProtKB-KW"/>
</dbReference>
<protein>
    <submittedName>
        <fullName evidence="4">SDR family oxidoreductase</fullName>
    </submittedName>
</protein>
<dbReference type="Proteomes" id="UP000559010">
    <property type="component" value="Unassembled WGS sequence"/>
</dbReference>
<evidence type="ECO:0000313" key="5">
    <source>
        <dbReference type="Proteomes" id="UP000559010"/>
    </source>
</evidence>
<dbReference type="NCBIfam" id="NF004825">
    <property type="entry name" value="PRK06181.1"/>
    <property type="match status" value="1"/>
</dbReference>
<evidence type="ECO:0000313" key="4">
    <source>
        <dbReference type="EMBL" id="NMM46823.1"/>
    </source>
</evidence>
<dbReference type="PRINTS" id="PR00081">
    <property type="entry name" value="GDHRDH"/>
</dbReference>
<dbReference type="Pfam" id="PF00106">
    <property type="entry name" value="adh_short"/>
    <property type="match status" value="1"/>
</dbReference>
<sequence>MTKISNSIAWITGASSGIGEALAIELSNQGASVVLSARREDELTKVLSKCAEGNHMILPLDVTDESLLRPAFQKVLDKYGKLDILVNNAGVTQRSIASETDISATRKIMEVNFFSAVALTRIVLPYMIERRKGHILATSSVTGKYGTPFRSTYAASKHALHGYFDSVRAENSKYDIKVTLVCPGFIKTPITLQAVTADGSPLGTFEPGNKHGIPADRCARKIAKAIKKNKREVYIAGLKESSGIVLKRLWPGLLAKMLEKISVT</sequence>
<dbReference type="RefSeq" id="WP_169677452.1">
    <property type="nucleotide sequence ID" value="NZ_JABBNU010000001.1"/>
</dbReference>
<accession>A0A848IQT9</accession>